<reference evidence="4 5" key="1">
    <citation type="submission" date="2024-08" db="EMBL/GenBank/DDBJ databases">
        <authorList>
            <person name="Lu H."/>
        </authorList>
    </citation>
    <scope>NUCLEOTIDE SEQUENCE [LARGE SCALE GENOMIC DNA]</scope>
    <source>
        <strain evidence="4 5">BYS180W</strain>
    </source>
</reference>
<dbReference type="Gene3D" id="3.40.50.2300">
    <property type="match status" value="1"/>
</dbReference>
<dbReference type="PANTHER" id="PTHR44591">
    <property type="entry name" value="STRESS RESPONSE REGULATOR PROTEIN 1"/>
    <property type="match status" value="1"/>
</dbReference>
<comment type="caution">
    <text evidence="4">The sequence shown here is derived from an EMBL/GenBank/DDBJ whole genome shotgun (WGS) entry which is preliminary data.</text>
</comment>
<dbReference type="Proteomes" id="UP001606099">
    <property type="component" value="Unassembled WGS sequence"/>
</dbReference>
<dbReference type="SMART" id="SM00448">
    <property type="entry name" value="REC"/>
    <property type="match status" value="1"/>
</dbReference>
<evidence type="ECO:0000256" key="1">
    <source>
        <dbReference type="ARBA" id="ARBA00022553"/>
    </source>
</evidence>
<feature type="domain" description="Response regulatory" evidence="3">
    <location>
        <begin position="5"/>
        <end position="126"/>
    </location>
</feature>
<dbReference type="Pfam" id="PF00072">
    <property type="entry name" value="Response_reg"/>
    <property type="match status" value="1"/>
</dbReference>
<dbReference type="EMBL" id="JBIGHZ010000002">
    <property type="protein sequence ID" value="MFG6447516.1"/>
    <property type="molecule type" value="Genomic_DNA"/>
</dbReference>
<dbReference type="SUPFAM" id="SSF52172">
    <property type="entry name" value="CheY-like"/>
    <property type="match status" value="1"/>
</dbReference>
<feature type="modified residue" description="4-aspartylphosphate" evidence="2">
    <location>
        <position position="60"/>
    </location>
</feature>
<gene>
    <name evidence="4" type="ORF">ACG0Z6_04575</name>
</gene>
<organism evidence="4 5">
    <name type="scientific">Roseateles rivi</name>
    <dbReference type="NCBI Taxonomy" id="3299028"/>
    <lineage>
        <taxon>Bacteria</taxon>
        <taxon>Pseudomonadati</taxon>
        <taxon>Pseudomonadota</taxon>
        <taxon>Betaproteobacteria</taxon>
        <taxon>Burkholderiales</taxon>
        <taxon>Sphaerotilaceae</taxon>
        <taxon>Roseateles</taxon>
    </lineage>
</organism>
<name>A0ABW7FT58_9BURK</name>
<dbReference type="InterPro" id="IPR050595">
    <property type="entry name" value="Bact_response_regulator"/>
</dbReference>
<dbReference type="RefSeq" id="WP_394458921.1">
    <property type="nucleotide sequence ID" value="NZ_JBIGHZ010000002.1"/>
</dbReference>
<keyword evidence="5" id="KW-1185">Reference proteome</keyword>
<evidence type="ECO:0000259" key="3">
    <source>
        <dbReference type="PROSITE" id="PS50110"/>
    </source>
</evidence>
<evidence type="ECO:0000313" key="5">
    <source>
        <dbReference type="Proteomes" id="UP001606099"/>
    </source>
</evidence>
<evidence type="ECO:0000256" key="2">
    <source>
        <dbReference type="PROSITE-ProRule" id="PRU00169"/>
    </source>
</evidence>
<keyword evidence="1 2" id="KW-0597">Phosphoprotein</keyword>
<proteinExistence type="predicted"/>
<sequence length="183" mass="20831">MKTTRLLLVDDEPHILSALSRALRHELRGRIEGLQMDTECEPQKALERLKTQSYALVISDFRMPGMTGAELLGLLKILQPYAGRVILSGQVDRDGLMAAINAARIHRFLSKPWEDAEVAAVVLDVLQQCRQEAETDLLADIQRARQNDISPQELERRRLERLEPGITRVQWDLDGAYQLEPPR</sequence>
<protein>
    <submittedName>
        <fullName evidence="4">Response regulator</fullName>
    </submittedName>
</protein>
<accession>A0ABW7FT58</accession>
<dbReference type="InterPro" id="IPR011006">
    <property type="entry name" value="CheY-like_superfamily"/>
</dbReference>
<dbReference type="PANTHER" id="PTHR44591:SF19">
    <property type="entry name" value="TWO-COMPONENT RESPONSE REGULATOR-RELATED"/>
    <property type="match status" value="1"/>
</dbReference>
<evidence type="ECO:0000313" key="4">
    <source>
        <dbReference type="EMBL" id="MFG6447516.1"/>
    </source>
</evidence>
<dbReference type="PROSITE" id="PS50110">
    <property type="entry name" value="RESPONSE_REGULATORY"/>
    <property type="match status" value="1"/>
</dbReference>
<dbReference type="InterPro" id="IPR001789">
    <property type="entry name" value="Sig_transdc_resp-reg_receiver"/>
</dbReference>